<name>A0A160T788_9CHLR</name>
<dbReference type="KEGG" id="pbf:CFX0092_A2842"/>
<proteinExistence type="predicted"/>
<dbReference type="Pfam" id="PF13625">
    <property type="entry name" value="Helicase_C_3"/>
    <property type="match status" value="1"/>
</dbReference>
<dbReference type="EMBL" id="LN890655">
    <property type="protein sequence ID" value="CUS04720.2"/>
    <property type="molecule type" value="Genomic_DNA"/>
</dbReference>
<dbReference type="Proteomes" id="UP000215027">
    <property type="component" value="Chromosome I"/>
</dbReference>
<reference evidence="3" key="1">
    <citation type="submission" date="2016-01" db="EMBL/GenBank/DDBJ databases">
        <authorList>
            <person name="Mcilroy J.S."/>
            <person name="Karst M S."/>
            <person name="Albertsen M."/>
        </authorList>
    </citation>
    <scope>NUCLEOTIDE SEQUENCE</scope>
    <source>
        <strain evidence="3">Cfx-K</strain>
    </source>
</reference>
<organism evidence="3 4">
    <name type="scientific">Candidatus Promineifilum breve</name>
    <dbReference type="NCBI Taxonomy" id="1806508"/>
    <lineage>
        <taxon>Bacteria</taxon>
        <taxon>Bacillati</taxon>
        <taxon>Chloroflexota</taxon>
        <taxon>Ardenticatenia</taxon>
        <taxon>Candidatus Promineifilales</taxon>
        <taxon>Candidatus Promineifilaceae</taxon>
        <taxon>Candidatus Promineifilum</taxon>
    </lineage>
</organism>
<dbReference type="InterPro" id="IPR032830">
    <property type="entry name" value="XPB/Ssl2_N"/>
</dbReference>
<evidence type="ECO:0000313" key="3">
    <source>
        <dbReference type="EMBL" id="CUS04720.2"/>
    </source>
</evidence>
<dbReference type="AlphaFoldDB" id="A0A160T788"/>
<feature type="domain" description="Helicase XPB/Ssl2 N-terminal" evidence="2">
    <location>
        <begin position="402"/>
        <end position="522"/>
    </location>
</feature>
<evidence type="ECO:0000256" key="1">
    <source>
        <dbReference type="SAM" id="MobiDB-lite"/>
    </source>
</evidence>
<evidence type="ECO:0000259" key="2">
    <source>
        <dbReference type="Pfam" id="PF13625"/>
    </source>
</evidence>
<protein>
    <recommendedName>
        <fullName evidence="2">Helicase XPB/Ssl2 N-terminal domain-containing protein</fullName>
    </recommendedName>
</protein>
<accession>A0A160T788</accession>
<dbReference type="OrthoDB" id="136853at2"/>
<keyword evidence="4" id="KW-1185">Reference proteome</keyword>
<sequence length="556" mass="62421">MRTLEQALLDHELIVLRVIGEWHDLDLTGRDKSRAVAELAAQLAQFDLVHEVESLEPEEAAALTSLVRQGGRAPVAVFEREHGEVRQMGPGRMEREEPWLDPASAAESLWYRGFLYRGFDQTDEGALEFYYLPQELLARLAPQSPARRVEAPAPAVEPGLRPIAPPDETRPPPIDAVDDLTTLLALAQRTGLRPERLPNLDGLLLNPDRDRRSLLLTLATEMSLLRRADERLRPTRSTLDWLRQSREAQLRALVDAWSRGVWNELRHTPGLEAEGESWQNDPLAARTALMDALPADDQWYRLADLVGVIRQADPDFQRPDGNYETWYIRDAETRQYLSGFDNWEWVEGRLLRFLIQGPLHWLGMVELSAASDAERAAYRLAPRALAWLGDEPPAADEVRVPLVVQPEGILLVPYNAGRYERFQAARIADPEPLTPGKPYRYRIVPSSLAEAQEQGITVERMLAFLESAGQRPVPAGVRRGITRWAEKGIEGRLQTVVVLRVGDAAILETLRANPKTRDFIGEALGELAVVIRQGEWEPFRQAAAQLGLLLDVGDSG</sequence>
<gene>
    <name evidence="3" type="ORF">CFX0092_A2842</name>
</gene>
<feature type="region of interest" description="Disordered" evidence="1">
    <location>
        <begin position="151"/>
        <end position="172"/>
    </location>
</feature>
<dbReference type="RefSeq" id="WP_095044016.1">
    <property type="nucleotide sequence ID" value="NZ_LN890655.1"/>
</dbReference>
<evidence type="ECO:0000313" key="4">
    <source>
        <dbReference type="Proteomes" id="UP000215027"/>
    </source>
</evidence>